<reference evidence="2 4" key="1">
    <citation type="submission" date="2016-08" db="EMBL/GenBank/DDBJ databases">
        <title>A novel genetic cassette of butanologenic Thermoanaerobacterium thermosaccharolyticum that directly convert cellulose to butanol.</title>
        <authorList>
            <person name="Li T."/>
            <person name="He J."/>
        </authorList>
    </citation>
    <scope>NUCLEOTIDE SEQUENCE [LARGE SCALE GENOMIC DNA]</scope>
    <source>
        <strain evidence="2 4">TG57</strain>
    </source>
</reference>
<dbReference type="Proteomes" id="UP000215301">
    <property type="component" value="Unassembled WGS sequence"/>
</dbReference>
<dbReference type="Gene3D" id="3.20.20.370">
    <property type="entry name" value="Glycoside hydrolase/deacetylase"/>
    <property type="match status" value="1"/>
</dbReference>
<reference evidence="3 5" key="2">
    <citation type="submission" date="2017-06" db="EMBL/GenBank/DDBJ databases">
        <title>Isolation and characterization of a thermophilic and butanogenic Thermoanaerobacterium thermosaccharolyticum M5 capable of efficient degradation of hemicellulose.</title>
        <authorList>
            <person name="Xin F."/>
            <person name="Jiang Y."/>
        </authorList>
    </citation>
    <scope>NUCLEOTIDE SEQUENCE [LARGE SCALE GENOMIC DNA]</scope>
    <source>
        <strain evidence="3 5">M5</strain>
    </source>
</reference>
<sequence length="236" mass="27527">MIKFMIKIYILYLVLVALLPTMLGRIFHYNVIYNSRKKKVPWIVITFDDGPDPEYTPVLLSILDKYNVKACFFLLADKVEKYPELAREIVNKGHEIGIHGYKHHINWFLGPIATYKELLKSIEIIYEITGKYPSYYRPPWGLFTTFIYQYSKKLGVKIILWSYMSWDWKVKDPNLIVKRILNKVKGGNILIFHDSSDNIGSDKGAPETMLIALDKIISGIKEKNLEIVDINKFIFS</sequence>
<dbReference type="GO" id="GO:0005975">
    <property type="term" value="P:carbohydrate metabolic process"/>
    <property type="evidence" value="ECO:0007669"/>
    <property type="project" value="InterPro"/>
</dbReference>
<accession>A0A231VM66</accession>
<dbReference type="RefSeq" id="WP_015311101.1">
    <property type="nucleotide sequence ID" value="NZ_CP016893.1"/>
</dbReference>
<evidence type="ECO:0000259" key="1">
    <source>
        <dbReference type="PROSITE" id="PS51677"/>
    </source>
</evidence>
<evidence type="ECO:0000313" key="2">
    <source>
        <dbReference type="EMBL" id="AST58251.1"/>
    </source>
</evidence>
<protein>
    <submittedName>
        <fullName evidence="2 3">Polysaccharide deacetylase</fullName>
    </submittedName>
</protein>
<proteinExistence type="predicted"/>
<dbReference type="InterPro" id="IPR002509">
    <property type="entry name" value="NODB_dom"/>
</dbReference>
<dbReference type="Proteomes" id="UP000214975">
    <property type="component" value="Chromosome"/>
</dbReference>
<organism evidence="3 5">
    <name type="scientific">Thermoanaerobacterium thermosaccharolyticum</name>
    <name type="common">Clostridium thermosaccharolyticum</name>
    <dbReference type="NCBI Taxonomy" id="1517"/>
    <lineage>
        <taxon>Bacteria</taxon>
        <taxon>Bacillati</taxon>
        <taxon>Bacillota</taxon>
        <taxon>Clostridia</taxon>
        <taxon>Thermoanaerobacterales</taxon>
        <taxon>Thermoanaerobacteraceae</taxon>
        <taxon>Thermoanaerobacterium</taxon>
    </lineage>
</organism>
<dbReference type="InterPro" id="IPR050248">
    <property type="entry name" value="Polysacc_deacetylase_ArnD"/>
</dbReference>
<dbReference type="PROSITE" id="PS51677">
    <property type="entry name" value="NODB"/>
    <property type="match status" value="1"/>
</dbReference>
<dbReference type="AlphaFoldDB" id="A0A231VM66"/>
<evidence type="ECO:0000313" key="4">
    <source>
        <dbReference type="Proteomes" id="UP000214975"/>
    </source>
</evidence>
<gene>
    <name evidence="3" type="ORF">CE561_02840</name>
    <name evidence="2" type="ORF">Thert_02340</name>
</gene>
<dbReference type="EMBL" id="CP016893">
    <property type="protein sequence ID" value="AST58251.1"/>
    <property type="molecule type" value="Genomic_DNA"/>
</dbReference>
<evidence type="ECO:0000313" key="3">
    <source>
        <dbReference type="EMBL" id="OXT09107.1"/>
    </source>
</evidence>
<dbReference type="GO" id="GO:0016810">
    <property type="term" value="F:hydrolase activity, acting on carbon-nitrogen (but not peptide) bonds"/>
    <property type="evidence" value="ECO:0007669"/>
    <property type="project" value="InterPro"/>
</dbReference>
<dbReference type="PANTHER" id="PTHR10587:SF137">
    <property type="entry name" value="4-DEOXY-4-FORMAMIDO-L-ARABINOSE-PHOSPHOUNDECAPRENOL DEFORMYLASE ARND-RELATED"/>
    <property type="match status" value="1"/>
</dbReference>
<name>A0A231VM66_THETR</name>
<dbReference type="InterPro" id="IPR011330">
    <property type="entry name" value="Glyco_hydro/deAcase_b/a-brl"/>
</dbReference>
<dbReference type="EMBL" id="NKHD01000006">
    <property type="protein sequence ID" value="OXT09107.1"/>
    <property type="molecule type" value="Genomic_DNA"/>
</dbReference>
<dbReference type="CDD" id="cd10959">
    <property type="entry name" value="CE4_NodB_like_3"/>
    <property type="match status" value="1"/>
</dbReference>
<dbReference type="SUPFAM" id="SSF88713">
    <property type="entry name" value="Glycoside hydrolase/deacetylase"/>
    <property type="match status" value="1"/>
</dbReference>
<feature type="domain" description="NodB homology" evidence="1">
    <location>
        <begin position="41"/>
        <end position="228"/>
    </location>
</feature>
<dbReference type="PANTHER" id="PTHR10587">
    <property type="entry name" value="GLYCOSYL TRANSFERASE-RELATED"/>
    <property type="match status" value="1"/>
</dbReference>
<evidence type="ECO:0000313" key="5">
    <source>
        <dbReference type="Proteomes" id="UP000215301"/>
    </source>
</evidence>
<dbReference type="Pfam" id="PF01522">
    <property type="entry name" value="Polysacc_deac_1"/>
    <property type="match status" value="1"/>
</dbReference>